<dbReference type="PANTHER" id="PTHR31286">
    <property type="entry name" value="GLYCINE-RICH CELL WALL STRUCTURAL PROTEIN 1.8-LIKE"/>
    <property type="match status" value="1"/>
</dbReference>
<dbReference type="InterPro" id="IPR040256">
    <property type="entry name" value="At4g02000-like"/>
</dbReference>
<dbReference type="InterPro" id="IPR001878">
    <property type="entry name" value="Znf_CCHC"/>
</dbReference>
<name>A0AAV2FYY2_9ROSI</name>
<accession>A0AAV2FYY2</accession>
<dbReference type="PANTHER" id="PTHR31286:SF178">
    <property type="entry name" value="DUF4283 DOMAIN-CONTAINING PROTEIN"/>
    <property type="match status" value="1"/>
</dbReference>
<sequence>MASSLMKTKKGGSGKDAGVKPVHEDQIVDFPTMDVETSMKRAKSSLLGRLFMETRPSLSVILRIVQGAWNCSKNVVIMEAKGGLLQFLFDDDEDMERVLQRTPLPVKDHVLQLQKWEPITEAIMESLAFSPFWVQMWGIPLHCREVAFRRTMAEAKIEEVLDAGLFGICGEFGNFIKTRVKLNVLQPLRSKLCARNEVAGEFWVYLIYEFLPLLCYHCGRLRHLEKNCSFPDPEGDEEYGPRMSTNVIDYRLNAEVPRLPKSVWINPNLEGAAKRESRDDDR</sequence>
<feature type="domain" description="CCHC-type" evidence="3">
    <location>
        <begin position="215"/>
        <end position="228"/>
    </location>
</feature>
<reference evidence="4 5" key="1">
    <citation type="submission" date="2024-04" db="EMBL/GenBank/DDBJ databases">
        <authorList>
            <person name="Fracassetti M."/>
        </authorList>
    </citation>
    <scope>NUCLEOTIDE SEQUENCE [LARGE SCALE GENOMIC DNA]</scope>
</reference>
<organism evidence="4 5">
    <name type="scientific">Linum trigynum</name>
    <dbReference type="NCBI Taxonomy" id="586398"/>
    <lineage>
        <taxon>Eukaryota</taxon>
        <taxon>Viridiplantae</taxon>
        <taxon>Streptophyta</taxon>
        <taxon>Embryophyta</taxon>
        <taxon>Tracheophyta</taxon>
        <taxon>Spermatophyta</taxon>
        <taxon>Magnoliopsida</taxon>
        <taxon>eudicotyledons</taxon>
        <taxon>Gunneridae</taxon>
        <taxon>Pentapetalae</taxon>
        <taxon>rosids</taxon>
        <taxon>fabids</taxon>
        <taxon>Malpighiales</taxon>
        <taxon>Linaceae</taxon>
        <taxon>Linum</taxon>
    </lineage>
</organism>
<evidence type="ECO:0000313" key="4">
    <source>
        <dbReference type="EMBL" id="CAL1403232.1"/>
    </source>
</evidence>
<dbReference type="GO" id="GO:0003676">
    <property type="term" value="F:nucleic acid binding"/>
    <property type="evidence" value="ECO:0007669"/>
    <property type="project" value="InterPro"/>
</dbReference>
<evidence type="ECO:0000313" key="5">
    <source>
        <dbReference type="Proteomes" id="UP001497516"/>
    </source>
</evidence>
<dbReference type="EMBL" id="OZ034820">
    <property type="protein sequence ID" value="CAL1403232.1"/>
    <property type="molecule type" value="Genomic_DNA"/>
</dbReference>
<dbReference type="PROSITE" id="PS50158">
    <property type="entry name" value="ZF_CCHC"/>
    <property type="match status" value="1"/>
</dbReference>
<feature type="region of interest" description="Disordered" evidence="2">
    <location>
        <begin position="1"/>
        <end position="20"/>
    </location>
</feature>
<protein>
    <recommendedName>
        <fullName evidence="3">CCHC-type domain-containing protein</fullName>
    </recommendedName>
</protein>
<dbReference type="GO" id="GO:0008270">
    <property type="term" value="F:zinc ion binding"/>
    <property type="evidence" value="ECO:0007669"/>
    <property type="project" value="UniProtKB-KW"/>
</dbReference>
<proteinExistence type="predicted"/>
<keyword evidence="1" id="KW-0863">Zinc-finger</keyword>
<keyword evidence="1" id="KW-0862">Zinc</keyword>
<dbReference type="InterPro" id="IPR025558">
    <property type="entry name" value="DUF4283"/>
</dbReference>
<evidence type="ECO:0000259" key="3">
    <source>
        <dbReference type="PROSITE" id="PS50158"/>
    </source>
</evidence>
<dbReference type="Pfam" id="PF14111">
    <property type="entry name" value="DUF4283"/>
    <property type="match status" value="1"/>
</dbReference>
<evidence type="ECO:0000256" key="2">
    <source>
        <dbReference type="SAM" id="MobiDB-lite"/>
    </source>
</evidence>
<keyword evidence="1" id="KW-0479">Metal-binding</keyword>
<gene>
    <name evidence="4" type="ORF">LTRI10_LOCUS43177</name>
</gene>
<keyword evidence="5" id="KW-1185">Reference proteome</keyword>
<dbReference type="Proteomes" id="UP001497516">
    <property type="component" value="Chromosome 7"/>
</dbReference>
<dbReference type="AlphaFoldDB" id="A0AAV2FYY2"/>
<evidence type="ECO:0000256" key="1">
    <source>
        <dbReference type="PROSITE-ProRule" id="PRU00047"/>
    </source>
</evidence>